<dbReference type="Proteomes" id="UP000192277">
    <property type="component" value="Unassembled WGS sequence"/>
</dbReference>
<dbReference type="RefSeq" id="WP_014221725.1">
    <property type="nucleotide sequence ID" value="NZ_LWBO01000012.1"/>
</dbReference>
<keyword evidence="1" id="KW-0812">Transmembrane</keyword>
<comment type="caution">
    <text evidence="2">The sequence shown here is derived from an EMBL/GenBank/DDBJ whole genome shotgun (WGS) entry which is preliminary data.</text>
</comment>
<protein>
    <recommendedName>
        <fullName evidence="4">DUF3592 domain-containing protein</fullName>
    </recommendedName>
</protein>
<evidence type="ECO:0000256" key="1">
    <source>
        <dbReference type="SAM" id="Phobius"/>
    </source>
</evidence>
<sequence length="172" mass="19699">MKSKFTSLVYVFIFFFLAKSCISDYMTPGKYDGEISKYERLIKDSTTAIGFLDSNYTRVKRFGVMTNSFTYHFKVNGEEYKGYHDFKKLPESPIVKVYYQKDNPATSDLDPWASRDSIKRQKEGSHSISTLLTGIIFGLFGIGYIVVFIRQLTGKLKPEQEPDQGPSNVMGY</sequence>
<dbReference type="EMBL" id="LWBO01000012">
    <property type="protein sequence ID" value="OQP48524.1"/>
    <property type="molecule type" value="Genomic_DNA"/>
</dbReference>
<keyword evidence="1" id="KW-0472">Membrane</keyword>
<evidence type="ECO:0000313" key="3">
    <source>
        <dbReference type="Proteomes" id="UP000192277"/>
    </source>
</evidence>
<keyword evidence="3" id="KW-1185">Reference proteome</keyword>
<evidence type="ECO:0008006" key="4">
    <source>
        <dbReference type="Google" id="ProtNLM"/>
    </source>
</evidence>
<proteinExistence type="predicted"/>
<reference evidence="2 3" key="1">
    <citation type="submission" date="2016-04" db="EMBL/GenBank/DDBJ databases">
        <authorList>
            <person name="Chen L."/>
            <person name="Zhuang W."/>
            <person name="Wang G."/>
        </authorList>
    </citation>
    <scope>NUCLEOTIDE SEQUENCE [LARGE SCALE GENOMIC DNA]</scope>
    <source>
        <strain evidence="3">GR20</strain>
    </source>
</reference>
<name>A0ABX3NXF8_9BACT</name>
<feature type="transmembrane region" description="Helical" evidence="1">
    <location>
        <begin position="128"/>
        <end position="149"/>
    </location>
</feature>
<organism evidence="2 3">
    <name type="scientific">Niastella koreensis</name>
    <dbReference type="NCBI Taxonomy" id="354356"/>
    <lineage>
        <taxon>Bacteria</taxon>
        <taxon>Pseudomonadati</taxon>
        <taxon>Bacteroidota</taxon>
        <taxon>Chitinophagia</taxon>
        <taxon>Chitinophagales</taxon>
        <taxon>Chitinophagaceae</taxon>
        <taxon>Niastella</taxon>
    </lineage>
</organism>
<gene>
    <name evidence="2" type="ORF">A4D02_07370</name>
</gene>
<evidence type="ECO:0000313" key="2">
    <source>
        <dbReference type="EMBL" id="OQP48524.1"/>
    </source>
</evidence>
<keyword evidence="1" id="KW-1133">Transmembrane helix</keyword>
<accession>A0ABX3NXF8</accession>